<evidence type="ECO:0000313" key="3">
    <source>
        <dbReference type="Proteomes" id="UP001165060"/>
    </source>
</evidence>
<protein>
    <submittedName>
        <fullName evidence="2">Uncharacterized protein</fullName>
    </submittedName>
</protein>
<evidence type="ECO:0000256" key="1">
    <source>
        <dbReference type="SAM" id="Phobius"/>
    </source>
</evidence>
<reference evidence="2 3" key="1">
    <citation type="journal article" date="2023" name="Commun. Biol.">
        <title>Genome analysis of Parmales, the sister group of diatoms, reveals the evolutionary specialization of diatoms from phago-mixotrophs to photoautotrophs.</title>
        <authorList>
            <person name="Ban H."/>
            <person name="Sato S."/>
            <person name="Yoshikawa S."/>
            <person name="Yamada K."/>
            <person name="Nakamura Y."/>
            <person name="Ichinomiya M."/>
            <person name="Sato N."/>
            <person name="Blanc-Mathieu R."/>
            <person name="Endo H."/>
            <person name="Kuwata A."/>
            <person name="Ogata H."/>
        </authorList>
    </citation>
    <scope>NUCLEOTIDE SEQUENCE [LARGE SCALE GENOMIC DNA]</scope>
</reference>
<keyword evidence="1" id="KW-0472">Membrane</keyword>
<proteinExistence type="predicted"/>
<comment type="caution">
    <text evidence="2">The sequence shown here is derived from an EMBL/GenBank/DDBJ whole genome shotgun (WGS) entry which is preliminary data.</text>
</comment>
<keyword evidence="1" id="KW-0812">Transmembrane</keyword>
<sequence>MEGDPTGTYHEASLNSTDCFDLQEPLVGDFQDLRVEVWCDEPICHFQYAAEWVCTDGPEAVVPLDEPPQGGGAPAAGAKAAPVWHIILVVTALVLGIFVASVAYFRVFEPKTHATCFGHKEGKKEVTRETIGDMNEIAAAVVAGDGKPAFDMGAIVVREEGGEAAATL</sequence>
<keyword evidence="3" id="KW-1185">Reference proteome</keyword>
<evidence type="ECO:0000313" key="2">
    <source>
        <dbReference type="EMBL" id="GMI21925.1"/>
    </source>
</evidence>
<dbReference type="Proteomes" id="UP001165060">
    <property type="component" value="Unassembled WGS sequence"/>
</dbReference>
<organism evidence="2 3">
    <name type="scientific">Tetraparma gracilis</name>
    <dbReference type="NCBI Taxonomy" id="2962635"/>
    <lineage>
        <taxon>Eukaryota</taxon>
        <taxon>Sar</taxon>
        <taxon>Stramenopiles</taxon>
        <taxon>Ochrophyta</taxon>
        <taxon>Bolidophyceae</taxon>
        <taxon>Parmales</taxon>
        <taxon>Triparmaceae</taxon>
        <taxon>Tetraparma</taxon>
    </lineage>
</organism>
<keyword evidence="1" id="KW-1133">Transmembrane helix</keyword>
<dbReference type="EMBL" id="BRYB01000064">
    <property type="protein sequence ID" value="GMI21925.1"/>
    <property type="molecule type" value="Genomic_DNA"/>
</dbReference>
<feature type="transmembrane region" description="Helical" evidence="1">
    <location>
        <begin position="83"/>
        <end position="105"/>
    </location>
</feature>
<gene>
    <name evidence="2" type="ORF">TeGR_g14627</name>
</gene>
<accession>A0ABQ6M914</accession>
<name>A0ABQ6M914_9STRA</name>